<dbReference type="Proteomes" id="UP000202511">
    <property type="component" value="Segment"/>
</dbReference>
<organism evidence="2 3">
    <name type="scientific">Pandoravirus inopinatum</name>
    <dbReference type="NCBI Taxonomy" id="1605721"/>
    <lineage>
        <taxon>Viruses</taxon>
        <taxon>Pandoravirus</taxon>
    </lineage>
</organism>
<proteinExistence type="predicted"/>
<feature type="transmembrane region" description="Helical" evidence="1">
    <location>
        <begin position="12"/>
        <end position="35"/>
    </location>
</feature>
<reference evidence="2 3" key="1">
    <citation type="journal article" date="2015" name="Parasitol. Res.">
        <title>Viruses in close associations with free-living amoebae.</title>
        <authorList>
            <person name="Scheid P."/>
        </authorList>
    </citation>
    <scope>NUCLEOTIDE SEQUENCE [LARGE SCALE GENOMIC DNA]</scope>
    <source>
        <strain evidence="2">KlaHel</strain>
    </source>
</reference>
<accession>A0A0B5IZZ7</accession>
<keyword evidence="1" id="KW-1133">Transmembrane helix</keyword>
<dbReference type="GeneID" id="23463455"/>
<dbReference type="RefSeq" id="YP_009120773.1">
    <property type="nucleotide sequence ID" value="NC_026440.1"/>
</dbReference>
<sequence>MTSKSLCCVFQPYFFIFPFFIISFSLCVCVTRVVANSFCPVGWCCCRLFSGPAGSGLVVLWRPSVLGMDTQSLLTPRMWVKRASHGLVPKGGRQQKKNKKE</sequence>
<keyword evidence="1" id="KW-0472">Membrane</keyword>
<keyword evidence="1" id="KW-0812">Transmembrane</keyword>
<evidence type="ECO:0000313" key="2">
    <source>
        <dbReference type="EMBL" id="AJF98538.1"/>
    </source>
</evidence>
<protein>
    <submittedName>
        <fullName evidence="2">Uncharacterized protein</fullName>
    </submittedName>
</protein>
<dbReference type="KEGG" id="vg:23463455"/>
<evidence type="ECO:0000256" key="1">
    <source>
        <dbReference type="SAM" id="Phobius"/>
    </source>
</evidence>
<dbReference type="EMBL" id="KP136319">
    <property type="protein sequence ID" value="AJF98538.1"/>
    <property type="molecule type" value="Genomic_DNA"/>
</dbReference>
<name>A0A0B5IZZ7_9VIRU</name>
<evidence type="ECO:0000313" key="3">
    <source>
        <dbReference type="Proteomes" id="UP000202511"/>
    </source>
</evidence>